<organism evidence="1 2">
    <name type="scientific">Candidatus Muproteobacteria bacterium RIFCSPLOWO2_01_FULL_60_18</name>
    <dbReference type="NCBI Taxonomy" id="1817768"/>
    <lineage>
        <taxon>Bacteria</taxon>
        <taxon>Pseudomonadati</taxon>
        <taxon>Pseudomonadota</taxon>
        <taxon>Candidatus Muproteobacteria</taxon>
    </lineage>
</organism>
<accession>A0A1F6U586</accession>
<sequence length="127" mass="14030">MNADGRGLEEITGRIIGRAYTVSNTLGCGFLEKVYENALVHELRKAGFEVDQQKSLKVMYDGILVGEYIVDILVQGIIILEVKAVKILDEIHVAQCLNYLKATGLKLCLLVNFGVPKVAVKRIVNNL</sequence>
<dbReference type="STRING" id="1817768.A3A87_00795"/>
<dbReference type="EMBL" id="MFTC01000013">
    <property type="protein sequence ID" value="OGI52556.1"/>
    <property type="molecule type" value="Genomic_DNA"/>
</dbReference>
<comment type="caution">
    <text evidence="1">The sequence shown here is derived from an EMBL/GenBank/DDBJ whole genome shotgun (WGS) entry which is preliminary data.</text>
</comment>
<name>A0A1F6U586_9PROT</name>
<gene>
    <name evidence="1" type="ORF">A3A87_00795</name>
</gene>
<dbReference type="Pfam" id="PF13366">
    <property type="entry name" value="PDDEXK_3"/>
    <property type="match status" value="1"/>
</dbReference>
<evidence type="ECO:0000313" key="1">
    <source>
        <dbReference type="EMBL" id="OGI52556.1"/>
    </source>
</evidence>
<dbReference type="AlphaFoldDB" id="A0A1F6U586"/>
<dbReference type="NCBIfam" id="TIGR04256">
    <property type="entry name" value="GxxExxY"/>
    <property type="match status" value="1"/>
</dbReference>
<reference evidence="1 2" key="1">
    <citation type="journal article" date="2016" name="Nat. Commun.">
        <title>Thousands of microbial genomes shed light on interconnected biogeochemical processes in an aquifer system.</title>
        <authorList>
            <person name="Anantharaman K."/>
            <person name="Brown C.T."/>
            <person name="Hug L.A."/>
            <person name="Sharon I."/>
            <person name="Castelle C.J."/>
            <person name="Probst A.J."/>
            <person name="Thomas B.C."/>
            <person name="Singh A."/>
            <person name="Wilkins M.J."/>
            <person name="Karaoz U."/>
            <person name="Brodie E.L."/>
            <person name="Williams K.H."/>
            <person name="Hubbard S.S."/>
            <person name="Banfield J.F."/>
        </authorList>
    </citation>
    <scope>NUCLEOTIDE SEQUENCE [LARGE SCALE GENOMIC DNA]</scope>
</reference>
<protein>
    <submittedName>
        <fullName evidence="1">GxxExxY protein</fullName>
    </submittedName>
</protein>
<evidence type="ECO:0000313" key="2">
    <source>
        <dbReference type="Proteomes" id="UP000179037"/>
    </source>
</evidence>
<proteinExistence type="predicted"/>
<dbReference type="InterPro" id="IPR026350">
    <property type="entry name" value="GxxExxY"/>
</dbReference>
<dbReference type="Proteomes" id="UP000179037">
    <property type="component" value="Unassembled WGS sequence"/>
</dbReference>